<reference evidence="3 4" key="1">
    <citation type="submission" date="2019-06" db="EMBL/GenBank/DDBJ databases">
        <title>Whole genome sequence for Rhodospirillaceae sp. R148.</title>
        <authorList>
            <person name="Wang G."/>
        </authorList>
    </citation>
    <scope>NUCLEOTIDE SEQUENCE [LARGE SCALE GENOMIC DNA]</scope>
    <source>
        <strain evidence="3 4">R148</strain>
    </source>
</reference>
<name>A0A545U3B6_9PROT</name>
<dbReference type="EMBL" id="VHSH01000001">
    <property type="protein sequence ID" value="TQV83972.1"/>
    <property type="molecule type" value="Genomic_DNA"/>
</dbReference>
<evidence type="ECO:0000313" key="4">
    <source>
        <dbReference type="Proteomes" id="UP000315252"/>
    </source>
</evidence>
<evidence type="ECO:0000259" key="2">
    <source>
        <dbReference type="Pfam" id="PF08327"/>
    </source>
</evidence>
<comment type="similarity">
    <text evidence="1">Belongs to the AHA1 family.</text>
</comment>
<dbReference type="SUPFAM" id="SSF55961">
    <property type="entry name" value="Bet v1-like"/>
    <property type="match status" value="1"/>
</dbReference>
<dbReference type="CDD" id="cd08894">
    <property type="entry name" value="SRPBCC_CalC_Aha1-like_1"/>
    <property type="match status" value="1"/>
</dbReference>
<evidence type="ECO:0000313" key="3">
    <source>
        <dbReference type="EMBL" id="TQV83972.1"/>
    </source>
</evidence>
<dbReference type="Proteomes" id="UP000315252">
    <property type="component" value="Unassembled WGS sequence"/>
</dbReference>
<gene>
    <name evidence="3" type="ORF">FKG95_04285</name>
</gene>
<dbReference type="OrthoDB" id="9805228at2"/>
<sequence length="154" mass="16698">MKPNAANELLFTRTYDAPRALVFAAWTDPAHIGKWWGPEGFTTTTLAMEVEVGGVWDYIMHGPDGTDYPGRGVFTEIVKPERLAFSHVGGKADDPHLTCEFCVIFEEVDGQTSLTLRMIFPSAQAAEHAKELGADSGGTESLERLAQALKTAAA</sequence>
<proteinExistence type="inferred from homology"/>
<dbReference type="AlphaFoldDB" id="A0A545U3B6"/>
<dbReference type="InterPro" id="IPR023393">
    <property type="entry name" value="START-like_dom_sf"/>
</dbReference>
<comment type="caution">
    <text evidence="3">The sequence shown here is derived from an EMBL/GenBank/DDBJ whole genome shotgun (WGS) entry which is preliminary data.</text>
</comment>
<protein>
    <submittedName>
        <fullName evidence="3">ATPase</fullName>
    </submittedName>
</protein>
<dbReference type="Pfam" id="PF08327">
    <property type="entry name" value="AHSA1"/>
    <property type="match status" value="1"/>
</dbReference>
<dbReference type="InterPro" id="IPR013538">
    <property type="entry name" value="ASHA1/2-like_C"/>
</dbReference>
<evidence type="ECO:0000256" key="1">
    <source>
        <dbReference type="ARBA" id="ARBA00006817"/>
    </source>
</evidence>
<keyword evidence="4" id="KW-1185">Reference proteome</keyword>
<dbReference type="Gene3D" id="3.30.530.20">
    <property type="match status" value="1"/>
</dbReference>
<feature type="domain" description="Activator of Hsp90 ATPase homologue 1/2-like C-terminal" evidence="2">
    <location>
        <begin position="16"/>
        <end position="149"/>
    </location>
</feature>
<accession>A0A545U3B6</accession>
<organism evidence="3 4">
    <name type="scientific">Denitrobaculum tricleocarpae</name>
    <dbReference type="NCBI Taxonomy" id="2591009"/>
    <lineage>
        <taxon>Bacteria</taxon>
        <taxon>Pseudomonadati</taxon>
        <taxon>Pseudomonadota</taxon>
        <taxon>Alphaproteobacteria</taxon>
        <taxon>Rhodospirillales</taxon>
        <taxon>Rhodospirillaceae</taxon>
        <taxon>Denitrobaculum</taxon>
    </lineage>
</organism>